<dbReference type="InterPro" id="IPR018253">
    <property type="entry name" value="DnaJ_domain_CS"/>
</dbReference>
<dbReference type="InterPro" id="IPR036869">
    <property type="entry name" value="J_dom_sf"/>
</dbReference>
<dbReference type="PANTHER" id="PTHR44176">
    <property type="entry name" value="DNAJ HOMOLOG SUBFAMILY C MEMBER 25"/>
    <property type="match status" value="1"/>
</dbReference>
<evidence type="ECO:0000256" key="5">
    <source>
        <dbReference type="ARBA" id="ARBA00023186"/>
    </source>
</evidence>
<dbReference type="PRINTS" id="PR00625">
    <property type="entry name" value="JDOMAIN"/>
</dbReference>
<comment type="subcellular location">
    <subcellularLocation>
        <location evidence="1">Membrane</location>
        <topology evidence="1">Multi-pass membrane protein</topology>
    </subcellularLocation>
</comment>
<feature type="transmembrane region" description="Helical" evidence="8">
    <location>
        <begin position="219"/>
        <end position="239"/>
    </location>
</feature>
<dbReference type="InterPro" id="IPR044632">
    <property type="entry name" value="DNAJC25-like"/>
</dbReference>
<keyword evidence="5" id="KW-0143">Chaperone</keyword>
<dbReference type="PROSITE" id="PS00636">
    <property type="entry name" value="DNAJ_1"/>
    <property type="match status" value="1"/>
</dbReference>
<evidence type="ECO:0000256" key="2">
    <source>
        <dbReference type="ARBA" id="ARBA00022692"/>
    </source>
</evidence>
<dbReference type="CDD" id="cd06257">
    <property type="entry name" value="DnaJ"/>
    <property type="match status" value="1"/>
</dbReference>
<proteinExistence type="inferred from homology"/>
<dbReference type="PANTHER" id="PTHR44176:SF1">
    <property type="entry name" value="DNAJ HOMOLOG SUBFAMILY C MEMBER 25"/>
    <property type="match status" value="1"/>
</dbReference>
<dbReference type="GO" id="GO:0005789">
    <property type="term" value="C:endoplasmic reticulum membrane"/>
    <property type="evidence" value="ECO:0007669"/>
    <property type="project" value="TreeGrafter"/>
</dbReference>
<accession>A0A8X6FTI5</accession>
<comment type="caution">
    <text evidence="10">The sequence shown here is derived from an EMBL/GenBank/DDBJ whole genome shotgun (WGS) entry which is preliminary data.</text>
</comment>
<evidence type="ECO:0000256" key="7">
    <source>
        <dbReference type="SAM" id="Coils"/>
    </source>
</evidence>
<keyword evidence="4 8" id="KW-0472">Membrane</keyword>
<evidence type="ECO:0000256" key="4">
    <source>
        <dbReference type="ARBA" id="ARBA00023136"/>
    </source>
</evidence>
<keyword evidence="2 8" id="KW-0812">Transmembrane</keyword>
<sequence length="334" mass="40307">MNIFYIFSVFYLILIFSNTVYGLIDGLYCGKENCYTVLGVNRETTKAEIAKMYRQLAKKYHPDMHKTAEAKKEAEENFTLIATAYEVLKDDESRKDYDYMLDNPDKVYGHYYRYYRRRMSPKVDARIVIAVTITVISVIQYLGAWSRYKSAINYLITVPKYRLKAMEIAKQENLLAMNKKRDKRSKEQMKEEAEAILKKILEERMDIRGGYSKPTILDILWVQLLCLPYTIMKYMYWNIRWLWKFTIQKQEYGDEEKLYLIRKHLQCSQTQWDAIPDDEKEECFEQNLWIKENFLKWKQKKEDELKAKYAESARYKTTRRMMRNQGHRQITFDD</sequence>
<dbReference type="Gene3D" id="1.10.287.110">
    <property type="entry name" value="DnaJ domain"/>
    <property type="match status" value="1"/>
</dbReference>
<keyword evidence="11" id="KW-1185">Reference proteome</keyword>
<evidence type="ECO:0000313" key="10">
    <source>
        <dbReference type="EMBL" id="GFQ88268.1"/>
    </source>
</evidence>
<dbReference type="OrthoDB" id="270167at2759"/>
<evidence type="ECO:0000256" key="3">
    <source>
        <dbReference type="ARBA" id="ARBA00022989"/>
    </source>
</evidence>
<feature type="transmembrane region" description="Helical" evidence="8">
    <location>
        <begin position="123"/>
        <end position="143"/>
    </location>
</feature>
<protein>
    <submittedName>
        <fullName evidence="10">DnaJ homolog subfamily C member 25 homolog</fullName>
    </submittedName>
</protein>
<dbReference type="FunFam" id="1.10.287.110:FF:000036">
    <property type="entry name" value="dnaJ homolog subfamily C member 25"/>
    <property type="match status" value="1"/>
</dbReference>
<evidence type="ECO:0000259" key="9">
    <source>
        <dbReference type="PROSITE" id="PS50076"/>
    </source>
</evidence>
<dbReference type="SMART" id="SM00271">
    <property type="entry name" value="DnaJ"/>
    <property type="match status" value="1"/>
</dbReference>
<evidence type="ECO:0000313" key="11">
    <source>
        <dbReference type="Proteomes" id="UP000887116"/>
    </source>
</evidence>
<evidence type="ECO:0000256" key="6">
    <source>
        <dbReference type="ARBA" id="ARBA00024193"/>
    </source>
</evidence>
<dbReference type="PROSITE" id="PS50076">
    <property type="entry name" value="DNAJ_2"/>
    <property type="match status" value="1"/>
</dbReference>
<dbReference type="SUPFAM" id="SSF46565">
    <property type="entry name" value="Chaperone J-domain"/>
    <property type="match status" value="1"/>
</dbReference>
<feature type="transmembrane region" description="Helical" evidence="8">
    <location>
        <begin position="6"/>
        <end position="24"/>
    </location>
</feature>
<name>A0A8X6FTI5_TRICU</name>
<dbReference type="InterPro" id="IPR001623">
    <property type="entry name" value="DnaJ_domain"/>
</dbReference>
<dbReference type="Pfam" id="PF00226">
    <property type="entry name" value="DnaJ"/>
    <property type="match status" value="1"/>
</dbReference>
<dbReference type="EMBL" id="BMAO01033277">
    <property type="protein sequence ID" value="GFQ88268.1"/>
    <property type="molecule type" value="Genomic_DNA"/>
</dbReference>
<reference evidence="10" key="1">
    <citation type="submission" date="2020-07" db="EMBL/GenBank/DDBJ databases">
        <title>Multicomponent nature underlies the extraordinary mechanical properties of spider dragline silk.</title>
        <authorList>
            <person name="Kono N."/>
            <person name="Nakamura H."/>
            <person name="Mori M."/>
            <person name="Yoshida Y."/>
            <person name="Ohtoshi R."/>
            <person name="Malay A.D."/>
            <person name="Moran D.A.P."/>
            <person name="Tomita M."/>
            <person name="Numata K."/>
            <person name="Arakawa K."/>
        </authorList>
    </citation>
    <scope>NUCLEOTIDE SEQUENCE</scope>
</reference>
<dbReference type="Proteomes" id="UP000887116">
    <property type="component" value="Unassembled WGS sequence"/>
</dbReference>
<organism evidence="10 11">
    <name type="scientific">Trichonephila clavata</name>
    <name type="common">Joro spider</name>
    <name type="synonym">Nephila clavata</name>
    <dbReference type="NCBI Taxonomy" id="2740835"/>
    <lineage>
        <taxon>Eukaryota</taxon>
        <taxon>Metazoa</taxon>
        <taxon>Ecdysozoa</taxon>
        <taxon>Arthropoda</taxon>
        <taxon>Chelicerata</taxon>
        <taxon>Arachnida</taxon>
        <taxon>Araneae</taxon>
        <taxon>Araneomorphae</taxon>
        <taxon>Entelegynae</taxon>
        <taxon>Araneoidea</taxon>
        <taxon>Nephilidae</taxon>
        <taxon>Trichonephila</taxon>
    </lineage>
</organism>
<feature type="coiled-coil region" evidence="7">
    <location>
        <begin position="179"/>
        <end position="206"/>
    </location>
</feature>
<dbReference type="AlphaFoldDB" id="A0A8X6FTI5"/>
<keyword evidence="3 8" id="KW-1133">Transmembrane helix</keyword>
<gene>
    <name evidence="10" type="primary">CG7872</name>
    <name evidence="10" type="ORF">TNCT_429001</name>
</gene>
<comment type="similarity">
    <text evidence="6">Belongs to the DNAJC25 family.</text>
</comment>
<feature type="domain" description="J" evidence="9">
    <location>
        <begin position="33"/>
        <end position="101"/>
    </location>
</feature>
<dbReference type="GO" id="GO:0006457">
    <property type="term" value="P:protein folding"/>
    <property type="evidence" value="ECO:0007669"/>
    <property type="project" value="InterPro"/>
</dbReference>
<keyword evidence="7" id="KW-0175">Coiled coil</keyword>
<evidence type="ECO:0000256" key="1">
    <source>
        <dbReference type="ARBA" id="ARBA00004141"/>
    </source>
</evidence>
<evidence type="ECO:0000256" key="8">
    <source>
        <dbReference type="SAM" id="Phobius"/>
    </source>
</evidence>